<name>A0A1G2CBZ5_9BACT</name>
<gene>
    <name evidence="1" type="ORF">A2855_02365</name>
</gene>
<evidence type="ECO:0000313" key="2">
    <source>
        <dbReference type="Proteomes" id="UP000179059"/>
    </source>
</evidence>
<organism evidence="1 2">
    <name type="scientific">Candidatus Liptonbacteria bacterium RIFCSPHIGHO2_01_FULL_57_28</name>
    <dbReference type="NCBI Taxonomy" id="1798647"/>
    <lineage>
        <taxon>Bacteria</taxon>
        <taxon>Candidatus Liptoniibacteriota</taxon>
    </lineage>
</organism>
<protein>
    <submittedName>
        <fullName evidence="1">Uncharacterized protein</fullName>
    </submittedName>
</protein>
<dbReference type="Proteomes" id="UP000179059">
    <property type="component" value="Unassembled WGS sequence"/>
</dbReference>
<accession>A0A1G2CBZ5</accession>
<dbReference type="AlphaFoldDB" id="A0A1G2CBZ5"/>
<evidence type="ECO:0000313" key="1">
    <source>
        <dbReference type="EMBL" id="OGY97977.1"/>
    </source>
</evidence>
<dbReference type="EMBL" id="MHKX01000019">
    <property type="protein sequence ID" value="OGY97977.1"/>
    <property type="molecule type" value="Genomic_DNA"/>
</dbReference>
<reference evidence="1 2" key="1">
    <citation type="journal article" date="2016" name="Nat. Commun.">
        <title>Thousands of microbial genomes shed light on interconnected biogeochemical processes in an aquifer system.</title>
        <authorList>
            <person name="Anantharaman K."/>
            <person name="Brown C.T."/>
            <person name="Hug L.A."/>
            <person name="Sharon I."/>
            <person name="Castelle C.J."/>
            <person name="Probst A.J."/>
            <person name="Thomas B.C."/>
            <person name="Singh A."/>
            <person name="Wilkins M.J."/>
            <person name="Karaoz U."/>
            <person name="Brodie E.L."/>
            <person name="Williams K.H."/>
            <person name="Hubbard S.S."/>
            <person name="Banfield J.F."/>
        </authorList>
    </citation>
    <scope>NUCLEOTIDE SEQUENCE [LARGE SCALE GENOMIC DNA]</scope>
</reference>
<dbReference type="STRING" id="1798647.A2855_02365"/>
<proteinExistence type="predicted"/>
<comment type="caution">
    <text evidence="1">The sequence shown here is derived from an EMBL/GenBank/DDBJ whole genome shotgun (WGS) entry which is preliminary data.</text>
</comment>
<sequence length="584" mass="66754">MKESYFREPVAHSEESIKQFRTIANNRIETLLRTRAPLDKLSTILGAEKFITVKKARSGASVIQFDIEGFVSDQIAKGTYLEIPTEYVETQEIILPPDPGKVLSGESEESARINRENIPRTKYAIEVLSEMKEPYSIVEGEVTSQMVRGKSYRMLIVPGLDKVLLVNDEGSNATFIIHQLSQVEGGWKAFTAKGKNELKKSAQVEVNFIMYLGDPASWKAKLKHLLTHGFIRQESRGILEKTSIQECERAPEGWKTPAALARELRVEYTTIASRFNLGIKNNPELFRRLKGTVHVYAHPDFTDMVASEILSREPAPGSWQVGSSLAERLNVSRHLISRIVAPYRELHPEWFRQHLDAVNKNAEYFHPELIAIIQQEIAKREKAPAGWVNKASLVRVSGVSFRMVARRIEKYRQTHPEWFHDYTAPATHEVIEQLHPDLADIILKEVSQYKDAPPGWVTNKNLAESLGVSERTVSAKVHKYRDGHPDWFLAYRGKKGRVFEHFHPDLIEIVSSEIKEFERAPEGWMPNGRLAHEIHRGTETIAKLVDEYRTDQPGWFHKYLNKSGNIVEHFHPGLIKIIRGRLEN</sequence>